<evidence type="ECO:0000313" key="1">
    <source>
        <dbReference type="EMBL" id="RUT14510.1"/>
    </source>
</evidence>
<evidence type="ECO:0000313" key="2">
    <source>
        <dbReference type="Proteomes" id="UP000282574"/>
    </source>
</evidence>
<dbReference type="AlphaFoldDB" id="A0AB37USQ0"/>
<name>A0AB37USQ0_9CYAN</name>
<accession>A0AB37USQ0</accession>
<comment type="caution">
    <text evidence="1">The sequence shown here is derived from an EMBL/GenBank/DDBJ whole genome shotgun (WGS) entry which is preliminary data.</text>
</comment>
<proteinExistence type="predicted"/>
<sequence length="77" mass="8549">MANSIEDIYPNIARWVNDREGWIEIGCALDSPLNSFIRALDSGGMLWQGKDSYGSLDEALQELDSGLAQVLQEIYGE</sequence>
<reference evidence="1 2" key="1">
    <citation type="journal article" date="2019" name="Genome Biol. Evol.">
        <title>Day and night: Metabolic profiles and evolutionary relationships of six axenic non-marine cyanobacteria.</title>
        <authorList>
            <person name="Will S.E."/>
            <person name="Henke P."/>
            <person name="Boedeker C."/>
            <person name="Huang S."/>
            <person name="Brinkmann H."/>
            <person name="Rohde M."/>
            <person name="Jarek M."/>
            <person name="Friedl T."/>
            <person name="Seufert S."/>
            <person name="Schumacher M."/>
            <person name="Overmann J."/>
            <person name="Neumann-Schaal M."/>
            <person name="Petersen J."/>
        </authorList>
    </citation>
    <scope>NUCLEOTIDE SEQUENCE [LARGE SCALE GENOMIC DNA]</scope>
    <source>
        <strain evidence="1 2">SAG 39.79</strain>
    </source>
</reference>
<dbReference type="RefSeq" id="WP_106170512.1">
    <property type="nucleotide sequence ID" value="NZ_JAVKZF010000005.1"/>
</dbReference>
<dbReference type="EMBL" id="RSCK01000001">
    <property type="protein sequence ID" value="RUT14510.1"/>
    <property type="molecule type" value="Genomic_DNA"/>
</dbReference>
<gene>
    <name evidence="1" type="ORF">DSM107010_00560</name>
</gene>
<protein>
    <submittedName>
        <fullName evidence="1">Uncharacterized protein</fullName>
    </submittedName>
</protein>
<keyword evidence="2" id="KW-1185">Reference proteome</keyword>
<dbReference type="Proteomes" id="UP000282574">
    <property type="component" value="Unassembled WGS sequence"/>
</dbReference>
<organism evidence="1 2">
    <name type="scientific">Chroococcidiopsis cubana SAG 39.79</name>
    <dbReference type="NCBI Taxonomy" id="388085"/>
    <lineage>
        <taxon>Bacteria</taxon>
        <taxon>Bacillati</taxon>
        <taxon>Cyanobacteriota</taxon>
        <taxon>Cyanophyceae</taxon>
        <taxon>Chroococcidiopsidales</taxon>
        <taxon>Chroococcidiopsidaceae</taxon>
        <taxon>Chroococcidiopsis</taxon>
    </lineage>
</organism>